<organism evidence="2">
    <name type="scientific">Solanum lycopersicum</name>
    <name type="common">Tomato</name>
    <name type="synonym">Lycopersicon esculentum</name>
    <dbReference type="NCBI Taxonomy" id="4081"/>
    <lineage>
        <taxon>Eukaryota</taxon>
        <taxon>Viridiplantae</taxon>
        <taxon>Streptophyta</taxon>
        <taxon>Embryophyta</taxon>
        <taxon>Tracheophyta</taxon>
        <taxon>Spermatophyta</taxon>
        <taxon>Magnoliopsida</taxon>
        <taxon>eudicotyledons</taxon>
        <taxon>Gunneridae</taxon>
        <taxon>Pentapetalae</taxon>
        <taxon>asterids</taxon>
        <taxon>lamiids</taxon>
        <taxon>Solanales</taxon>
        <taxon>Solanaceae</taxon>
        <taxon>Solanoideae</taxon>
        <taxon>Solaneae</taxon>
        <taxon>Solanum</taxon>
        <taxon>Solanum subgen. Lycopersicon</taxon>
    </lineage>
</organism>
<keyword evidence="3" id="KW-1185">Reference proteome</keyword>
<dbReference type="Pfam" id="PF13966">
    <property type="entry name" value="zf-RVT"/>
    <property type="match status" value="1"/>
</dbReference>
<accession>A0A3Q7GHA4</accession>
<dbReference type="AlphaFoldDB" id="A0A3Q7GHA4"/>
<evidence type="ECO:0000259" key="1">
    <source>
        <dbReference type="Pfam" id="PF13966"/>
    </source>
</evidence>
<protein>
    <recommendedName>
        <fullName evidence="1">Reverse transcriptase zinc-binding domain-containing protein</fullName>
    </recommendedName>
</protein>
<dbReference type="InterPro" id="IPR026960">
    <property type="entry name" value="RVT-Znf"/>
</dbReference>
<proteinExistence type="predicted"/>
<dbReference type="Proteomes" id="UP000004994">
    <property type="component" value="Chromosome 5"/>
</dbReference>
<feature type="domain" description="Reverse transcriptase zinc-binding" evidence="1">
    <location>
        <begin position="81"/>
        <end position="130"/>
    </location>
</feature>
<name>A0A3Q7GHA4_SOLLC</name>
<dbReference type="Gramene" id="Solyc05g013435.1.1">
    <property type="protein sequence ID" value="Solyc05g013435.1.1"/>
    <property type="gene ID" value="Solyc05g013435.1"/>
</dbReference>
<sequence>MPSKVIKWNMQCVTSHLFHPGKERSKEGDPTSPYLFVLAMDYLTRILKTLQGKPEFHYHPRSKEQKIVHLSSADDLLMFWLFIMNLAVNGRLATKDRLAKWGILQVLTRPLCQQMDEDHDHIFFQCTCRRGVEGYTAVARHNKKCNELD</sequence>
<dbReference type="InParanoid" id="A0A3Q7GHA4"/>
<evidence type="ECO:0000313" key="2">
    <source>
        <dbReference type="EnsemblPlants" id="Solyc05g013435.1.1"/>
    </source>
</evidence>
<evidence type="ECO:0000313" key="3">
    <source>
        <dbReference type="Proteomes" id="UP000004994"/>
    </source>
</evidence>
<reference evidence="2" key="1">
    <citation type="journal article" date="2012" name="Nature">
        <title>The tomato genome sequence provides insights into fleshy fruit evolution.</title>
        <authorList>
            <consortium name="Tomato Genome Consortium"/>
        </authorList>
    </citation>
    <scope>NUCLEOTIDE SEQUENCE [LARGE SCALE GENOMIC DNA]</scope>
    <source>
        <strain evidence="2">cv. Heinz 1706</strain>
    </source>
</reference>
<reference evidence="2" key="2">
    <citation type="submission" date="2019-01" db="UniProtKB">
        <authorList>
            <consortium name="EnsemblPlants"/>
        </authorList>
    </citation>
    <scope>IDENTIFICATION</scope>
    <source>
        <strain evidence="2">cv. Heinz 1706</strain>
    </source>
</reference>
<dbReference type="EnsemblPlants" id="Solyc05g013435.1.1">
    <property type="protein sequence ID" value="Solyc05g013435.1.1"/>
    <property type="gene ID" value="Solyc05g013435.1"/>
</dbReference>